<keyword evidence="4" id="KW-0378">Hydrolase</keyword>
<evidence type="ECO:0000256" key="1">
    <source>
        <dbReference type="ARBA" id="ARBA00001968"/>
    </source>
</evidence>
<evidence type="ECO:0000256" key="6">
    <source>
        <dbReference type="SAM" id="Coils"/>
    </source>
</evidence>
<dbReference type="Pfam" id="PF08340">
    <property type="entry name" value="YicC-like_C"/>
    <property type="match status" value="1"/>
</dbReference>
<evidence type="ECO:0000259" key="8">
    <source>
        <dbReference type="Pfam" id="PF08340"/>
    </source>
</evidence>
<dbReference type="GO" id="GO:0016787">
    <property type="term" value="F:hydrolase activity"/>
    <property type="evidence" value="ECO:0007669"/>
    <property type="project" value="UniProtKB-KW"/>
</dbReference>
<evidence type="ECO:0000259" key="7">
    <source>
        <dbReference type="Pfam" id="PF03755"/>
    </source>
</evidence>
<reference evidence="9 10" key="1">
    <citation type="journal article" date="2010" name="J. Bacteriol.">
        <title>Genome sequence of the oligotrophic marine Gammaproteobacterium HTCC2143, isolated from the Oregon Coast.</title>
        <authorList>
            <person name="Oh H.M."/>
            <person name="Kang I."/>
            <person name="Ferriera S."/>
            <person name="Giovannoni S.J."/>
            <person name="Cho J.C."/>
        </authorList>
    </citation>
    <scope>NUCLEOTIDE SEQUENCE [LARGE SCALE GENOMIC DNA]</scope>
    <source>
        <strain evidence="9 10">HTCC2143</strain>
    </source>
</reference>
<dbReference type="EMBL" id="AAVT01000001">
    <property type="protein sequence ID" value="EAW32817.1"/>
    <property type="molecule type" value="Genomic_DNA"/>
</dbReference>
<name>A0Y9L3_9GAMM</name>
<comment type="cofactor">
    <cofactor evidence="1">
        <name>a divalent metal cation</name>
        <dbReference type="ChEBI" id="CHEBI:60240"/>
    </cofactor>
</comment>
<dbReference type="AlphaFoldDB" id="A0Y9L3"/>
<feature type="domain" description="Endoribonuclease YicC-like C-terminal" evidence="8">
    <location>
        <begin position="172"/>
        <end position="289"/>
    </location>
</feature>
<gene>
    <name evidence="9" type="ORF">GP2143_16216</name>
</gene>
<evidence type="ECO:0000313" key="10">
    <source>
        <dbReference type="Proteomes" id="UP000004931"/>
    </source>
</evidence>
<dbReference type="eggNOG" id="COG1561">
    <property type="taxonomic scope" value="Bacteria"/>
</dbReference>
<dbReference type="PANTHER" id="PTHR30636">
    <property type="entry name" value="UPF0701 PROTEIN YICC"/>
    <property type="match status" value="1"/>
</dbReference>
<dbReference type="OrthoDB" id="9771229at2"/>
<comment type="similarity">
    <text evidence="5">Belongs to the YicC/YloC family.</text>
</comment>
<sequence>MIRSMTAFARQSTQFEWGSTVWEVRSVNHRYLEPSFKLPDTVRQLENNLRDALRNTLNRGKVECSLRIQAEGSISSTRLSIDDELLTQLVATSEHVQQQLRESAPINPLQLLQWPGVMTEARTDDEVICTDALSVFTTTLQQLLSSREREGAALKLFIEQRLESITRITNDIRHQMPIILKAQQQKLIDRVAQFAVELDKERLEQEIVMLAQKADVDEELDRLEAHIAEVSRVLIKGGPCGRRLDFLMQELNREANTLSSKSIVSDTTQAAVELKVLIEQMREQIQNIE</sequence>
<evidence type="ECO:0000256" key="5">
    <source>
        <dbReference type="ARBA" id="ARBA00035648"/>
    </source>
</evidence>
<proteinExistence type="inferred from homology"/>
<dbReference type="Pfam" id="PF03755">
    <property type="entry name" value="YicC-like_N"/>
    <property type="match status" value="1"/>
</dbReference>
<keyword evidence="2" id="KW-0540">Nuclease</keyword>
<dbReference type="GO" id="GO:0004521">
    <property type="term" value="F:RNA endonuclease activity"/>
    <property type="evidence" value="ECO:0007669"/>
    <property type="project" value="InterPro"/>
</dbReference>
<feature type="coiled-coil region" evidence="6">
    <location>
        <begin position="200"/>
        <end position="233"/>
    </location>
</feature>
<keyword evidence="10" id="KW-1185">Reference proteome</keyword>
<feature type="domain" description="Endoribonuclease YicC-like N-terminal" evidence="7">
    <location>
        <begin position="2"/>
        <end position="155"/>
    </location>
</feature>
<evidence type="ECO:0000256" key="3">
    <source>
        <dbReference type="ARBA" id="ARBA00022759"/>
    </source>
</evidence>
<organism evidence="9 10">
    <name type="scientific">marine gamma proteobacterium HTCC2143</name>
    <dbReference type="NCBI Taxonomy" id="247633"/>
    <lineage>
        <taxon>Bacteria</taxon>
        <taxon>Pseudomonadati</taxon>
        <taxon>Pseudomonadota</taxon>
        <taxon>Gammaproteobacteria</taxon>
        <taxon>Cellvibrionales</taxon>
        <taxon>Spongiibacteraceae</taxon>
        <taxon>BD1-7 clade</taxon>
    </lineage>
</organism>
<protein>
    <submittedName>
        <fullName evidence="9">Uncharacterized stress-induced protein</fullName>
    </submittedName>
</protein>
<keyword evidence="3" id="KW-0255">Endonuclease</keyword>
<evidence type="ECO:0000313" key="9">
    <source>
        <dbReference type="EMBL" id="EAW32817.1"/>
    </source>
</evidence>
<dbReference type="Proteomes" id="UP000004931">
    <property type="component" value="Unassembled WGS sequence"/>
</dbReference>
<accession>A0Y9L3</accession>
<dbReference type="InterPro" id="IPR005229">
    <property type="entry name" value="YicC/YloC-like"/>
</dbReference>
<comment type="caution">
    <text evidence="9">The sequence shown here is derived from an EMBL/GenBank/DDBJ whole genome shotgun (WGS) entry which is preliminary data.</text>
</comment>
<evidence type="ECO:0000256" key="2">
    <source>
        <dbReference type="ARBA" id="ARBA00022722"/>
    </source>
</evidence>
<evidence type="ECO:0000256" key="4">
    <source>
        <dbReference type="ARBA" id="ARBA00022801"/>
    </source>
</evidence>
<dbReference type="InterPro" id="IPR013551">
    <property type="entry name" value="YicC-like_C"/>
</dbReference>
<keyword evidence="6" id="KW-0175">Coiled coil</keyword>
<dbReference type="STRING" id="247633.GP2143_16216"/>
<dbReference type="InterPro" id="IPR013527">
    <property type="entry name" value="YicC-like_N"/>
</dbReference>
<dbReference type="PANTHER" id="PTHR30636:SF3">
    <property type="entry name" value="UPF0701 PROTEIN YICC"/>
    <property type="match status" value="1"/>
</dbReference>
<dbReference type="NCBIfam" id="TIGR00255">
    <property type="entry name" value="YicC/YloC family endoribonuclease"/>
    <property type="match status" value="1"/>
</dbReference>